<sequence length="73" mass="8049">MLIMIVGMVLVALSVYRGVALSKYLHSPSVSHSTSSLYMQEMVVTRIKQAWYCVVGFTGSTMIAMGVGLTWFI</sequence>
<gene>
    <name evidence="2" type="ORF">J596_0428</name>
</gene>
<dbReference type="Proteomes" id="UP000027327">
    <property type="component" value="Unassembled WGS sequence"/>
</dbReference>
<dbReference type="EMBL" id="JMOD01000004">
    <property type="protein sequence ID" value="KCY22387.1"/>
    <property type="molecule type" value="Genomic_DNA"/>
</dbReference>
<evidence type="ECO:0000256" key="1">
    <source>
        <dbReference type="SAM" id="Phobius"/>
    </source>
</evidence>
<evidence type="ECO:0000313" key="3">
    <source>
        <dbReference type="Proteomes" id="UP000027327"/>
    </source>
</evidence>
<name>A0A062IV68_ACIBA</name>
<keyword evidence="1" id="KW-0812">Transmembrane</keyword>
<keyword evidence="1" id="KW-0472">Membrane</keyword>
<dbReference type="AlphaFoldDB" id="A0A062IV68"/>
<reference evidence="2 3" key="1">
    <citation type="submission" date="2014-04" db="EMBL/GenBank/DDBJ databases">
        <title>Comparative genomics and transcriptomics to identify genetic mechanisms underlying the emergence of carbapenem resistant Acinetobacter baumannii (CRAb).</title>
        <authorList>
            <person name="Harris A.D."/>
            <person name="Johnson K.J."/>
            <person name="George J."/>
            <person name="Nadendla S."/>
            <person name="Daugherty S.C."/>
            <person name="Parankush S."/>
            <person name="Sadzewicz L."/>
            <person name="Tallon L."/>
            <person name="Sengamalay N."/>
            <person name="Hazen T.H."/>
            <person name="Rasko D.A."/>
        </authorList>
    </citation>
    <scope>NUCLEOTIDE SEQUENCE [LARGE SCALE GENOMIC DNA]</scope>
    <source>
        <strain evidence="2 3">21072</strain>
    </source>
</reference>
<accession>A0A062IV68</accession>
<comment type="caution">
    <text evidence="2">The sequence shown here is derived from an EMBL/GenBank/DDBJ whole genome shotgun (WGS) entry which is preliminary data.</text>
</comment>
<dbReference type="RefSeq" id="WP_004832966.1">
    <property type="nucleotide sequence ID" value="NZ_JMOD01000004.1"/>
</dbReference>
<evidence type="ECO:0000313" key="2">
    <source>
        <dbReference type="EMBL" id="KCY22387.1"/>
    </source>
</evidence>
<feature type="transmembrane region" description="Helical" evidence="1">
    <location>
        <begin position="49"/>
        <end position="72"/>
    </location>
</feature>
<protein>
    <submittedName>
        <fullName evidence="2">Uncharacterized protein</fullName>
    </submittedName>
</protein>
<organism evidence="2 3">
    <name type="scientific">Acinetobacter baumannii 21072</name>
    <dbReference type="NCBI Taxonomy" id="1310697"/>
    <lineage>
        <taxon>Bacteria</taxon>
        <taxon>Pseudomonadati</taxon>
        <taxon>Pseudomonadota</taxon>
        <taxon>Gammaproteobacteria</taxon>
        <taxon>Moraxellales</taxon>
        <taxon>Moraxellaceae</taxon>
        <taxon>Acinetobacter</taxon>
        <taxon>Acinetobacter calcoaceticus/baumannii complex</taxon>
    </lineage>
</organism>
<dbReference type="PATRIC" id="fig|1310697.3.peg.401"/>
<proteinExistence type="predicted"/>
<keyword evidence="1" id="KW-1133">Transmembrane helix</keyword>